<keyword evidence="2" id="KW-0233">DNA recombination</keyword>
<evidence type="ECO:0000256" key="3">
    <source>
        <dbReference type="ARBA" id="ARBA00023204"/>
    </source>
</evidence>
<gene>
    <name evidence="5" type="ORF">A2928_01885</name>
</gene>
<organism evidence="5 6">
    <name type="scientific">Candidatus Taylorbacteria bacterium RIFCSPLOWO2_01_FULL_45_15b</name>
    <dbReference type="NCBI Taxonomy" id="1802319"/>
    <lineage>
        <taxon>Bacteria</taxon>
        <taxon>Candidatus Tayloriibacteriota</taxon>
    </lineage>
</organism>
<dbReference type="InterPro" id="IPR012340">
    <property type="entry name" value="NA-bd_OB-fold"/>
</dbReference>
<evidence type="ECO:0000313" key="6">
    <source>
        <dbReference type="Proteomes" id="UP000176221"/>
    </source>
</evidence>
<dbReference type="AlphaFoldDB" id="A0A1G2N926"/>
<dbReference type="NCBIfam" id="TIGR00613">
    <property type="entry name" value="reco"/>
    <property type="match status" value="1"/>
</dbReference>
<dbReference type="SUPFAM" id="SSF57863">
    <property type="entry name" value="ArfGap/RecO-like zinc finger"/>
    <property type="match status" value="1"/>
</dbReference>
<dbReference type="Pfam" id="PF11967">
    <property type="entry name" value="RecO_N"/>
    <property type="match status" value="1"/>
</dbReference>
<accession>A0A1G2N926</accession>
<dbReference type="Gene3D" id="2.40.50.140">
    <property type="entry name" value="Nucleic acid-binding proteins"/>
    <property type="match status" value="1"/>
</dbReference>
<name>A0A1G2N926_9BACT</name>
<dbReference type="GO" id="GO:0043590">
    <property type="term" value="C:bacterial nucleoid"/>
    <property type="evidence" value="ECO:0007669"/>
    <property type="project" value="TreeGrafter"/>
</dbReference>
<keyword evidence="1" id="KW-0227">DNA damage</keyword>
<evidence type="ECO:0000256" key="2">
    <source>
        <dbReference type="ARBA" id="ARBA00023172"/>
    </source>
</evidence>
<keyword evidence="3" id="KW-0234">DNA repair</keyword>
<evidence type="ECO:0000313" key="5">
    <source>
        <dbReference type="EMBL" id="OHA32634.1"/>
    </source>
</evidence>
<dbReference type="InterPro" id="IPR022572">
    <property type="entry name" value="DNA_rep/recomb_RecO_N"/>
</dbReference>
<comment type="caution">
    <text evidence="5">The sequence shown here is derived from an EMBL/GenBank/DDBJ whole genome shotgun (WGS) entry which is preliminary data.</text>
</comment>
<dbReference type="GO" id="GO:0006310">
    <property type="term" value="P:DNA recombination"/>
    <property type="evidence" value="ECO:0007669"/>
    <property type="project" value="UniProtKB-KW"/>
</dbReference>
<dbReference type="InterPro" id="IPR003717">
    <property type="entry name" value="RecO"/>
</dbReference>
<dbReference type="SUPFAM" id="SSF50249">
    <property type="entry name" value="Nucleic acid-binding proteins"/>
    <property type="match status" value="1"/>
</dbReference>
<dbReference type="STRING" id="1802319.A2928_01885"/>
<dbReference type="InterPro" id="IPR037278">
    <property type="entry name" value="ARFGAP/RecO"/>
</dbReference>
<evidence type="ECO:0000256" key="1">
    <source>
        <dbReference type="ARBA" id="ARBA00022763"/>
    </source>
</evidence>
<dbReference type="Proteomes" id="UP000176221">
    <property type="component" value="Unassembled WGS sequence"/>
</dbReference>
<dbReference type="PANTHER" id="PTHR33991:SF1">
    <property type="entry name" value="DNA REPAIR PROTEIN RECO"/>
    <property type="match status" value="1"/>
</dbReference>
<dbReference type="EMBL" id="MHRX01000039">
    <property type="protein sequence ID" value="OHA32634.1"/>
    <property type="molecule type" value="Genomic_DNA"/>
</dbReference>
<protein>
    <submittedName>
        <fullName evidence="5">DNA repair protein RecO</fullName>
    </submittedName>
</protein>
<proteinExistence type="predicted"/>
<evidence type="ECO:0000259" key="4">
    <source>
        <dbReference type="Pfam" id="PF11967"/>
    </source>
</evidence>
<dbReference type="GO" id="GO:0006302">
    <property type="term" value="P:double-strand break repair"/>
    <property type="evidence" value="ECO:0007669"/>
    <property type="project" value="TreeGrafter"/>
</dbReference>
<feature type="domain" description="DNA replication/recombination mediator RecO N-terminal" evidence="4">
    <location>
        <begin position="4"/>
        <end position="63"/>
    </location>
</feature>
<sequence>MHHVYDTPSIILSTQKKGDKDLLCEIFSRDFGKIHAVAIGAKTVHSKLRASLRPYSITRTSLVRGKAGWRITGSMLGVCLSDQLREQREVLEAAARVIGLISRLVVDEQESHAVYDVLVSYLEKLVQRNIFDDKDSLEVMAVASILATLGYLPHSLIPKEGEVELNVGRFQSSRKSELIIAVNRALRDSHL</sequence>
<dbReference type="PANTHER" id="PTHR33991">
    <property type="entry name" value="DNA REPAIR PROTEIN RECO"/>
    <property type="match status" value="1"/>
</dbReference>
<reference evidence="5 6" key="1">
    <citation type="journal article" date="2016" name="Nat. Commun.">
        <title>Thousands of microbial genomes shed light on interconnected biogeochemical processes in an aquifer system.</title>
        <authorList>
            <person name="Anantharaman K."/>
            <person name="Brown C.T."/>
            <person name="Hug L.A."/>
            <person name="Sharon I."/>
            <person name="Castelle C.J."/>
            <person name="Probst A.J."/>
            <person name="Thomas B.C."/>
            <person name="Singh A."/>
            <person name="Wilkins M.J."/>
            <person name="Karaoz U."/>
            <person name="Brodie E.L."/>
            <person name="Williams K.H."/>
            <person name="Hubbard S.S."/>
            <person name="Banfield J.F."/>
        </authorList>
    </citation>
    <scope>NUCLEOTIDE SEQUENCE [LARGE SCALE GENOMIC DNA]</scope>
</reference>